<reference evidence="2" key="1">
    <citation type="submission" date="2022-11" db="UniProtKB">
        <authorList>
            <consortium name="WormBaseParasite"/>
        </authorList>
    </citation>
    <scope>IDENTIFICATION</scope>
</reference>
<evidence type="ECO:0000313" key="2">
    <source>
        <dbReference type="WBParaSite" id="JU765_v2.g13008.t1"/>
    </source>
</evidence>
<accession>A0AC34Q5A8</accession>
<proteinExistence type="predicted"/>
<sequence>MMSVLSQSCPQTMQIIVHSNCESLHVQTNVKLFNVNVDERWFVEIIYFKPNAFDQVKTFHICSKIEASCDTRDLKKFKEYHNIVGDLRYLLFKKCSPAIRYRAFRSSKELAHYVKKSPRALLVKEVFESSHNLKKFCLKNENVVLVILKNVSISFYSEPVYRILNIDAIKKARVSCRDFLVEL</sequence>
<dbReference type="WBParaSite" id="JU765_v2.g13008.t1">
    <property type="protein sequence ID" value="JU765_v2.g13008.t1"/>
    <property type="gene ID" value="JU765_v2.g13008"/>
</dbReference>
<dbReference type="Proteomes" id="UP000887576">
    <property type="component" value="Unplaced"/>
</dbReference>
<evidence type="ECO:0000313" key="1">
    <source>
        <dbReference type="Proteomes" id="UP000887576"/>
    </source>
</evidence>
<name>A0AC34Q5A8_9BILA</name>
<organism evidence="1 2">
    <name type="scientific">Panagrolaimus sp. JU765</name>
    <dbReference type="NCBI Taxonomy" id="591449"/>
    <lineage>
        <taxon>Eukaryota</taxon>
        <taxon>Metazoa</taxon>
        <taxon>Ecdysozoa</taxon>
        <taxon>Nematoda</taxon>
        <taxon>Chromadorea</taxon>
        <taxon>Rhabditida</taxon>
        <taxon>Tylenchina</taxon>
        <taxon>Panagrolaimomorpha</taxon>
        <taxon>Panagrolaimoidea</taxon>
        <taxon>Panagrolaimidae</taxon>
        <taxon>Panagrolaimus</taxon>
    </lineage>
</organism>
<protein>
    <submittedName>
        <fullName evidence="2">Uncharacterized protein</fullName>
    </submittedName>
</protein>